<dbReference type="GO" id="GO:0042981">
    <property type="term" value="P:regulation of apoptotic process"/>
    <property type="evidence" value="ECO:0007669"/>
    <property type="project" value="InterPro"/>
</dbReference>
<evidence type="ECO:0000313" key="3">
    <source>
        <dbReference type="Ensembl" id="ENSCVAP00000011482.1"/>
    </source>
</evidence>
<dbReference type="CTD" id="8772"/>
<dbReference type="GeneID" id="107101768"/>
<organism evidence="3 4">
    <name type="scientific">Cyprinodon variegatus</name>
    <name type="common">Sheepshead minnow</name>
    <dbReference type="NCBI Taxonomy" id="28743"/>
    <lineage>
        <taxon>Eukaryota</taxon>
        <taxon>Metazoa</taxon>
        <taxon>Chordata</taxon>
        <taxon>Craniata</taxon>
        <taxon>Vertebrata</taxon>
        <taxon>Euteleostomi</taxon>
        <taxon>Actinopterygii</taxon>
        <taxon>Neopterygii</taxon>
        <taxon>Teleostei</taxon>
        <taxon>Neoteleostei</taxon>
        <taxon>Acanthomorphata</taxon>
        <taxon>Ovalentaria</taxon>
        <taxon>Atherinomorphae</taxon>
        <taxon>Cyprinodontiformes</taxon>
        <taxon>Cyprinodontidae</taxon>
        <taxon>Cyprinodon</taxon>
    </lineage>
</organism>
<dbReference type="Pfam" id="PF00531">
    <property type="entry name" value="Death"/>
    <property type="match status" value="1"/>
</dbReference>
<proteinExistence type="predicted"/>
<reference evidence="3" key="1">
    <citation type="submission" date="2025-08" db="UniProtKB">
        <authorList>
            <consortium name="Ensembl"/>
        </authorList>
    </citation>
    <scope>IDENTIFICATION</scope>
</reference>
<dbReference type="Ensembl" id="ENSCVAT00000018468.1">
    <property type="protein sequence ID" value="ENSCVAP00000011482.1"/>
    <property type="gene ID" value="ENSCVAG00000013747.1"/>
</dbReference>
<dbReference type="SMART" id="SM00031">
    <property type="entry name" value="DED"/>
    <property type="match status" value="1"/>
</dbReference>
<dbReference type="GO" id="GO:0097191">
    <property type="term" value="P:extrinsic apoptotic signaling pathway"/>
    <property type="evidence" value="ECO:0007669"/>
    <property type="project" value="TreeGrafter"/>
</dbReference>
<protein>
    <submittedName>
        <fullName evidence="3">FAS-associated death domain protein-like</fullName>
    </submittedName>
</protein>
<feature type="domain" description="DED" evidence="2">
    <location>
        <begin position="5"/>
        <end position="83"/>
    </location>
</feature>
<keyword evidence="4" id="KW-1185">Reference proteome</keyword>
<sequence length="196" mass="21918">MSASSLNSVLLDISNQLHEDNLEKLKFLLRDVIKKQKMEKIHSGHQLFEAMAERGQLGSDRTDFLSNLLKEIHREDLSEQLDRLKVRTEVPSGGLTDSERAKLDAATQVISQNLGKNWRKLGRKLGLSEAKLESIALRHPTDLEETAMELLKEWRKSGGAGAPTDELLAALRGVQLNLTADKIQDKLRQEGLMAAD</sequence>
<dbReference type="AlphaFoldDB" id="A0A3Q2CZW9"/>
<dbReference type="PANTHER" id="PTHR15077:SF10">
    <property type="entry name" value="FAS-ASSOCIATED DEATH DOMAIN PROTEIN"/>
    <property type="match status" value="1"/>
</dbReference>
<reference evidence="3" key="2">
    <citation type="submission" date="2025-09" db="UniProtKB">
        <authorList>
            <consortium name="Ensembl"/>
        </authorList>
    </citation>
    <scope>IDENTIFICATION</scope>
</reference>
<dbReference type="GO" id="GO:0089720">
    <property type="term" value="F:caspase binding"/>
    <property type="evidence" value="ECO:0007669"/>
    <property type="project" value="TreeGrafter"/>
</dbReference>
<name>A0A3Q2CZW9_CYPVA</name>
<dbReference type="InterPro" id="IPR011029">
    <property type="entry name" value="DEATH-like_dom_sf"/>
</dbReference>
<dbReference type="InterPro" id="IPR016729">
    <property type="entry name" value="FADD"/>
</dbReference>
<dbReference type="Pfam" id="PF01335">
    <property type="entry name" value="DED"/>
    <property type="match status" value="1"/>
</dbReference>
<feature type="domain" description="Death" evidence="1">
    <location>
        <begin position="103"/>
        <end position="187"/>
    </location>
</feature>
<dbReference type="KEGG" id="cvg:107101768"/>
<evidence type="ECO:0000313" key="4">
    <source>
        <dbReference type="Proteomes" id="UP000265020"/>
    </source>
</evidence>
<dbReference type="PROSITE" id="PS50017">
    <property type="entry name" value="DEATH_DOMAIN"/>
    <property type="match status" value="1"/>
</dbReference>
<dbReference type="SUPFAM" id="SSF47986">
    <property type="entry name" value="DEATH domain"/>
    <property type="match status" value="1"/>
</dbReference>
<dbReference type="GO" id="GO:0005123">
    <property type="term" value="F:death receptor binding"/>
    <property type="evidence" value="ECO:0007669"/>
    <property type="project" value="TreeGrafter"/>
</dbReference>
<dbReference type="GeneTree" id="ENSGT00390000002105"/>
<dbReference type="PANTHER" id="PTHR15077">
    <property type="entry name" value="FAS-ASSOCIATING DEATH DOMAIN-CONTAINING PROTEIN FADD"/>
    <property type="match status" value="1"/>
</dbReference>
<dbReference type="RefSeq" id="XP_015256299.1">
    <property type="nucleotide sequence ID" value="XM_015400813.1"/>
</dbReference>
<evidence type="ECO:0000259" key="2">
    <source>
        <dbReference type="PROSITE" id="PS50168"/>
    </source>
</evidence>
<dbReference type="GO" id="GO:0031265">
    <property type="term" value="C:CD95 death-inducing signaling complex"/>
    <property type="evidence" value="ECO:0007669"/>
    <property type="project" value="TreeGrafter"/>
</dbReference>
<dbReference type="GO" id="GO:0045089">
    <property type="term" value="P:positive regulation of innate immune response"/>
    <property type="evidence" value="ECO:0007669"/>
    <property type="project" value="TreeGrafter"/>
</dbReference>
<dbReference type="Proteomes" id="UP000265020">
    <property type="component" value="Unassembled WGS sequence"/>
</dbReference>
<dbReference type="CDD" id="cd08336">
    <property type="entry name" value="DED_FADD"/>
    <property type="match status" value="1"/>
</dbReference>
<dbReference type="STRING" id="28743.ENSCVAP00000011482"/>
<dbReference type="PROSITE" id="PS50168">
    <property type="entry name" value="DED"/>
    <property type="match status" value="1"/>
</dbReference>
<accession>A0A3Q2CZW9</accession>
<dbReference type="InterPro" id="IPR001875">
    <property type="entry name" value="DED_dom"/>
</dbReference>
<dbReference type="InterPro" id="IPR000488">
    <property type="entry name" value="Death_dom"/>
</dbReference>
<dbReference type="OMA" id="CKMNLVA"/>
<evidence type="ECO:0000259" key="1">
    <source>
        <dbReference type="PROSITE" id="PS50017"/>
    </source>
</evidence>
<dbReference type="Gene3D" id="1.10.533.10">
    <property type="entry name" value="Death Domain, Fas"/>
    <property type="match status" value="2"/>
</dbReference>
<dbReference type="SMART" id="SM00005">
    <property type="entry name" value="DEATH"/>
    <property type="match status" value="1"/>
</dbReference>
<dbReference type="OrthoDB" id="100767at2759"/>